<gene>
    <name evidence="1" type="ORF">MSG28_009955</name>
</gene>
<protein>
    <submittedName>
        <fullName evidence="1">Uncharacterized protein</fullName>
    </submittedName>
</protein>
<keyword evidence="2" id="KW-1185">Reference proteome</keyword>
<organism evidence="1 2">
    <name type="scientific">Choristoneura fumiferana</name>
    <name type="common">Spruce budworm moth</name>
    <name type="synonym">Archips fumiferana</name>
    <dbReference type="NCBI Taxonomy" id="7141"/>
    <lineage>
        <taxon>Eukaryota</taxon>
        <taxon>Metazoa</taxon>
        <taxon>Ecdysozoa</taxon>
        <taxon>Arthropoda</taxon>
        <taxon>Hexapoda</taxon>
        <taxon>Insecta</taxon>
        <taxon>Pterygota</taxon>
        <taxon>Neoptera</taxon>
        <taxon>Endopterygota</taxon>
        <taxon>Lepidoptera</taxon>
        <taxon>Glossata</taxon>
        <taxon>Ditrysia</taxon>
        <taxon>Tortricoidea</taxon>
        <taxon>Tortricidae</taxon>
        <taxon>Tortricinae</taxon>
        <taxon>Choristoneura</taxon>
    </lineage>
</organism>
<evidence type="ECO:0000313" key="2">
    <source>
        <dbReference type="Proteomes" id="UP001064048"/>
    </source>
</evidence>
<comment type="caution">
    <text evidence="1">The sequence shown here is derived from an EMBL/GenBank/DDBJ whole genome shotgun (WGS) entry which is preliminary data.</text>
</comment>
<sequence>MGLIRSFSSSYSMYLVFEFLDATLGSGVYSTGFILALEMVGLNQRVLGGNMISSAFAIGQVLLALVAWAIPYWRTLTRVLYAPSLLFIFYYFIVEESVRWLLSKGKKKEAARIIYKAAAINRKELSPESIKQLSEDPTPTPNISIINGVTTSIPIDETPQRSLFSQVLRSRIIISRLFICSFWWITVTFIYYGLSINSVSLAGNSYVNYILTALVEIPGYALSVLTLDRFGRKSAIMTSFFVCGTALIALPFIPNELLWLQTCLTMLGKLAISMTFSSIYIYTSELFPTSARHSLLGFCSMIGRIGSILAPMTPLLMAYMASLPYLVFGVMAGCSGALMLLTPETLRLRLPDTIQQAEAMAVAPRTRKRTDIIVD</sequence>
<evidence type="ECO:0000313" key="1">
    <source>
        <dbReference type="EMBL" id="KAI8422058.1"/>
    </source>
</evidence>
<proteinExistence type="predicted"/>
<accession>A0ACC0JD74</accession>
<name>A0ACC0JD74_CHOFU</name>
<dbReference type="Proteomes" id="UP001064048">
    <property type="component" value="Chromosome 16"/>
</dbReference>
<reference evidence="1 2" key="1">
    <citation type="journal article" date="2022" name="Genome Biol. Evol.">
        <title>The Spruce Budworm Genome: Reconstructing the Evolutionary History of Antifreeze Proteins.</title>
        <authorList>
            <person name="Beliveau C."/>
            <person name="Gagne P."/>
            <person name="Picq S."/>
            <person name="Vernygora O."/>
            <person name="Keeling C.I."/>
            <person name="Pinkney K."/>
            <person name="Doucet D."/>
            <person name="Wen F."/>
            <person name="Johnston J.S."/>
            <person name="Maaroufi H."/>
            <person name="Boyle B."/>
            <person name="Laroche J."/>
            <person name="Dewar K."/>
            <person name="Juretic N."/>
            <person name="Blackburn G."/>
            <person name="Nisole A."/>
            <person name="Brunet B."/>
            <person name="Brandao M."/>
            <person name="Lumley L."/>
            <person name="Duan J."/>
            <person name="Quan G."/>
            <person name="Lucarotti C.J."/>
            <person name="Roe A.D."/>
            <person name="Sperling F.A.H."/>
            <person name="Levesque R.C."/>
            <person name="Cusson M."/>
        </authorList>
    </citation>
    <scope>NUCLEOTIDE SEQUENCE [LARGE SCALE GENOMIC DNA]</scope>
    <source>
        <strain evidence="1">Glfc:IPQL:Cfum</strain>
    </source>
</reference>
<dbReference type="EMBL" id="CM046116">
    <property type="protein sequence ID" value="KAI8422058.1"/>
    <property type="molecule type" value="Genomic_DNA"/>
</dbReference>